<dbReference type="AlphaFoldDB" id="K1VK88"/>
<reference evidence="2 3" key="1">
    <citation type="journal article" date="2012" name="Eukaryot. Cell">
        <title>Genome sequence of the Trichosporon asahii environmental strain CBS 8904.</title>
        <authorList>
            <person name="Yang R.Y."/>
            <person name="Li H.T."/>
            <person name="Zhu H."/>
            <person name="Zhou G.P."/>
            <person name="Wang M."/>
            <person name="Wang L."/>
        </authorList>
    </citation>
    <scope>NUCLEOTIDE SEQUENCE [LARGE SCALE GENOMIC DNA]</scope>
    <source>
        <strain evidence="2 3">CBS 8904</strain>
    </source>
</reference>
<gene>
    <name evidence="2" type="ORF">A1Q2_08520</name>
</gene>
<accession>K1VK88</accession>
<dbReference type="EMBL" id="AMBO01000420">
    <property type="protein sequence ID" value="EKC97182.1"/>
    <property type="molecule type" value="Genomic_DNA"/>
</dbReference>
<keyword evidence="2" id="KW-0496">Mitochondrion</keyword>
<name>K1VK88_TRIAC</name>
<evidence type="ECO:0000313" key="2">
    <source>
        <dbReference type="EMBL" id="EKC97182.1"/>
    </source>
</evidence>
<evidence type="ECO:0000313" key="3">
    <source>
        <dbReference type="Proteomes" id="UP000006757"/>
    </source>
</evidence>
<proteinExistence type="predicted"/>
<dbReference type="HOGENOM" id="CLU_2777705_0_0_1"/>
<feature type="transmembrane region" description="Helical" evidence="1">
    <location>
        <begin position="31"/>
        <end position="52"/>
    </location>
</feature>
<comment type="caution">
    <text evidence="2">The sequence shown here is derived from an EMBL/GenBank/DDBJ whole genome shotgun (WGS) entry which is preliminary data.</text>
</comment>
<keyword evidence="1" id="KW-0472">Membrane</keyword>
<feature type="transmembrane region" description="Helical" evidence="1">
    <location>
        <begin position="7"/>
        <end position="25"/>
    </location>
</feature>
<evidence type="ECO:0000256" key="1">
    <source>
        <dbReference type="SAM" id="Phobius"/>
    </source>
</evidence>
<keyword evidence="1" id="KW-0812">Transmembrane</keyword>
<protein>
    <submittedName>
        <fullName evidence="2">Uncharacterized protein</fullName>
    </submittedName>
</protein>
<dbReference type="Proteomes" id="UP000006757">
    <property type="component" value="Mitochondrion MT"/>
</dbReference>
<organism evidence="2 3">
    <name type="scientific">Trichosporon asahii var. asahii (strain CBS 8904)</name>
    <name type="common">Yeast</name>
    <dbReference type="NCBI Taxonomy" id="1220162"/>
    <lineage>
        <taxon>Eukaryota</taxon>
        <taxon>Fungi</taxon>
        <taxon>Dikarya</taxon>
        <taxon>Basidiomycota</taxon>
        <taxon>Agaricomycotina</taxon>
        <taxon>Tremellomycetes</taxon>
        <taxon>Trichosporonales</taxon>
        <taxon>Trichosporonaceae</taxon>
        <taxon>Trichosporon</taxon>
    </lineage>
</organism>
<keyword evidence="3" id="KW-1185">Reference proteome</keyword>
<keyword evidence="1" id="KW-1133">Transmembrane helix</keyword>
<sequence>MIPSRGHPYYLVYGCILPSSLYSIISPPYNILYLRTCVSLGYGNSIILFSWFRSIINSSIITIKLIQLS</sequence>
<geneLocation type="mitochondrion" evidence="2"/>